<evidence type="ECO:0000313" key="3">
    <source>
        <dbReference type="EMBL" id="CAD8306580.1"/>
    </source>
</evidence>
<protein>
    <submittedName>
        <fullName evidence="3">Uncharacterized protein</fullName>
    </submittedName>
</protein>
<accession>A0A6U2J5B9</accession>
<organism evidence="3">
    <name type="scientific">Chlamydomonas euryale</name>
    <dbReference type="NCBI Taxonomy" id="1486919"/>
    <lineage>
        <taxon>Eukaryota</taxon>
        <taxon>Viridiplantae</taxon>
        <taxon>Chlorophyta</taxon>
        <taxon>core chlorophytes</taxon>
        <taxon>Chlorophyceae</taxon>
        <taxon>CS clade</taxon>
        <taxon>Chlamydomonadales</taxon>
        <taxon>Chlamydomonadaceae</taxon>
        <taxon>Chlamydomonas</taxon>
    </lineage>
</organism>
<evidence type="ECO:0000313" key="2">
    <source>
        <dbReference type="EMBL" id="CAD8306578.1"/>
    </source>
</evidence>
<reference evidence="3" key="1">
    <citation type="submission" date="2021-01" db="EMBL/GenBank/DDBJ databases">
        <authorList>
            <person name="Corre E."/>
            <person name="Pelletier E."/>
            <person name="Niang G."/>
            <person name="Scheremetjew M."/>
            <person name="Finn R."/>
            <person name="Kale V."/>
            <person name="Holt S."/>
            <person name="Cochrane G."/>
            <person name="Meng A."/>
            <person name="Brown T."/>
            <person name="Cohen L."/>
        </authorList>
    </citation>
    <scope>NUCLEOTIDE SEQUENCE</scope>
    <source>
        <strain evidence="3">CCMP219</strain>
    </source>
</reference>
<evidence type="ECO:0000256" key="1">
    <source>
        <dbReference type="SAM" id="MobiDB-lite"/>
    </source>
</evidence>
<dbReference type="AlphaFoldDB" id="A0A6U2J5B9"/>
<sequence length="129" mass="14162">MHPCTHASQVIDCQKYWAFESDSYGLKDRILFECTAVLQRSLATVHAKAERKRNEKEAAELFEQQRREAVRMAMLDDRLERKVREEALAAAAAAHAAVPASALPSQTPAPAAAAGGRPPDADSDDDEDE</sequence>
<dbReference type="EMBL" id="HBEC01040150">
    <property type="protein sequence ID" value="CAD8306578.1"/>
    <property type="molecule type" value="Transcribed_RNA"/>
</dbReference>
<proteinExistence type="predicted"/>
<feature type="region of interest" description="Disordered" evidence="1">
    <location>
        <begin position="94"/>
        <end position="129"/>
    </location>
</feature>
<feature type="compositionally biased region" description="Low complexity" evidence="1">
    <location>
        <begin position="94"/>
        <end position="118"/>
    </location>
</feature>
<name>A0A6U2J5B9_9CHLO</name>
<gene>
    <name evidence="2" type="ORF">CEUR00632_LOCUS18672</name>
    <name evidence="3" type="ORF">CEUR00632_LOCUS18673</name>
</gene>
<dbReference type="EMBL" id="HBEC01040151">
    <property type="protein sequence ID" value="CAD8306580.1"/>
    <property type="molecule type" value="Transcribed_RNA"/>
</dbReference>